<organism evidence="2 3">
    <name type="scientific">Lophiotrema nucula</name>
    <dbReference type="NCBI Taxonomy" id="690887"/>
    <lineage>
        <taxon>Eukaryota</taxon>
        <taxon>Fungi</taxon>
        <taxon>Dikarya</taxon>
        <taxon>Ascomycota</taxon>
        <taxon>Pezizomycotina</taxon>
        <taxon>Dothideomycetes</taxon>
        <taxon>Pleosporomycetidae</taxon>
        <taxon>Pleosporales</taxon>
        <taxon>Lophiotremataceae</taxon>
        <taxon>Lophiotrema</taxon>
    </lineage>
</organism>
<name>A0A6A5YE97_9PLEO</name>
<dbReference type="Proteomes" id="UP000799770">
    <property type="component" value="Unassembled WGS sequence"/>
</dbReference>
<protein>
    <submittedName>
        <fullName evidence="2">Uncharacterized protein</fullName>
    </submittedName>
</protein>
<dbReference type="EMBL" id="ML977376">
    <property type="protein sequence ID" value="KAF2105609.1"/>
    <property type="molecule type" value="Genomic_DNA"/>
</dbReference>
<keyword evidence="1" id="KW-1133">Transmembrane helix</keyword>
<dbReference type="AlphaFoldDB" id="A0A6A5YE97"/>
<feature type="transmembrane region" description="Helical" evidence="1">
    <location>
        <begin position="264"/>
        <end position="287"/>
    </location>
</feature>
<accession>A0A6A5YE97</accession>
<reference evidence="2" key="1">
    <citation type="journal article" date="2020" name="Stud. Mycol.">
        <title>101 Dothideomycetes genomes: a test case for predicting lifestyles and emergence of pathogens.</title>
        <authorList>
            <person name="Haridas S."/>
            <person name="Albert R."/>
            <person name="Binder M."/>
            <person name="Bloem J."/>
            <person name="Labutti K."/>
            <person name="Salamov A."/>
            <person name="Andreopoulos B."/>
            <person name="Baker S."/>
            <person name="Barry K."/>
            <person name="Bills G."/>
            <person name="Bluhm B."/>
            <person name="Cannon C."/>
            <person name="Castanera R."/>
            <person name="Culley D."/>
            <person name="Daum C."/>
            <person name="Ezra D."/>
            <person name="Gonzalez J."/>
            <person name="Henrissat B."/>
            <person name="Kuo A."/>
            <person name="Liang C."/>
            <person name="Lipzen A."/>
            <person name="Lutzoni F."/>
            <person name="Magnuson J."/>
            <person name="Mondo S."/>
            <person name="Nolan M."/>
            <person name="Ohm R."/>
            <person name="Pangilinan J."/>
            <person name="Park H.-J."/>
            <person name="Ramirez L."/>
            <person name="Alfaro M."/>
            <person name="Sun H."/>
            <person name="Tritt A."/>
            <person name="Yoshinaga Y."/>
            <person name="Zwiers L.-H."/>
            <person name="Turgeon B."/>
            <person name="Goodwin S."/>
            <person name="Spatafora J."/>
            <person name="Crous P."/>
            <person name="Grigoriev I."/>
        </authorList>
    </citation>
    <scope>NUCLEOTIDE SEQUENCE</scope>
    <source>
        <strain evidence="2">CBS 627.86</strain>
    </source>
</reference>
<evidence type="ECO:0000313" key="3">
    <source>
        <dbReference type="Proteomes" id="UP000799770"/>
    </source>
</evidence>
<feature type="transmembrane region" description="Helical" evidence="1">
    <location>
        <begin position="74"/>
        <end position="102"/>
    </location>
</feature>
<keyword evidence="1" id="KW-0812">Transmembrane</keyword>
<gene>
    <name evidence="2" type="ORF">BDV96DRAFT_608094</name>
</gene>
<feature type="transmembrane region" description="Helical" evidence="1">
    <location>
        <begin position="33"/>
        <end position="53"/>
    </location>
</feature>
<keyword evidence="3" id="KW-1185">Reference proteome</keyword>
<feature type="transmembrane region" description="Helical" evidence="1">
    <location>
        <begin position="348"/>
        <end position="366"/>
    </location>
</feature>
<proteinExistence type="predicted"/>
<feature type="transmembrane region" description="Helical" evidence="1">
    <location>
        <begin position="143"/>
        <end position="161"/>
    </location>
</feature>
<evidence type="ECO:0000313" key="2">
    <source>
        <dbReference type="EMBL" id="KAF2105609.1"/>
    </source>
</evidence>
<keyword evidence="1" id="KW-0472">Membrane</keyword>
<dbReference type="OrthoDB" id="5427664at2759"/>
<feature type="transmembrane region" description="Helical" evidence="1">
    <location>
        <begin position="299"/>
        <end position="318"/>
    </location>
</feature>
<sequence>MSSLSSCLAKHPDLLCGLPDAFESDGDVAGRGVLIAFIVAVVTSLVGAVLVLVTEGFEFYGDKGRRKWMFRARIFIDGYLVSLSDTQAITTLALLISAYFYLGCSITAYHYDLVCSLVLMSSAAFIGSMVVMHRYFDSRWWLGVLRGALIIACFGLAFQLFRRRSIIFPSYKPHSDIKNPKGGYNTGLVLPATCFIDHPGVTNTSSTHDFTASPTWIMNLTMSPSSNNSSVRRNATVVAPTANASMTAFTTFTSNDDLSHGGDMVALGFLFAAFMITAITNCILLFLEEREAFHQWVAYPVRCGSFLASYIIALYALYRFLELQGWMLKSGWFVDDDGETSVESFGQLMPLILLALPILALAEQYAAEKPTTQRNKDAGYERSNYS</sequence>
<dbReference type="InterPro" id="IPR053018">
    <property type="entry name" value="Elsinochrome_Biosynth-Asso"/>
</dbReference>
<evidence type="ECO:0000256" key="1">
    <source>
        <dbReference type="SAM" id="Phobius"/>
    </source>
</evidence>
<dbReference type="PANTHER" id="PTHR37577">
    <property type="entry name" value="INTEGRAL MEMBRANE PROTEIN"/>
    <property type="match status" value="1"/>
</dbReference>
<feature type="transmembrane region" description="Helical" evidence="1">
    <location>
        <begin position="108"/>
        <end position="131"/>
    </location>
</feature>
<dbReference type="PANTHER" id="PTHR37577:SF1">
    <property type="entry name" value="INTEGRAL MEMBRANE PROTEIN"/>
    <property type="match status" value="1"/>
</dbReference>